<reference evidence="1" key="2">
    <citation type="submission" date="2020-11" db="EMBL/GenBank/DDBJ databases">
        <authorList>
            <person name="McCartney M.A."/>
            <person name="Auch B."/>
            <person name="Kono T."/>
            <person name="Mallez S."/>
            <person name="Becker A."/>
            <person name="Gohl D.M."/>
            <person name="Silverstein K.A.T."/>
            <person name="Koren S."/>
            <person name="Bechman K.B."/>
            <person name="Herman A."/>
            <person name="Abrahante J.E."/>
            <person name="Garbe J."/>
        </authorList>
    </citation>
    <scope>NUCLEOTIDE SEQUENCE</scope>
    <source>
        <strain evidence="1">Duluth1</strain>
        <tissue evidence="1">Whole animal</tissue>
    </source>
</reference>
<name>A0A9D4C3H1_DREPO</name>
<proteinExistence type="predicted"/>
<reference evidence="1" key="1">
    <citation type="journal article" date="2019" name="bioRxiv">
        <title>The Genome of the Zebra Mussel, Dreissena polymorpha: A Resource for Invasive Species Research.</title>
        <authorList>
            <person name="McCartney M.A."/>
            <person name="Auch B."/>
            <person name="Kono T."/>
            <person name="Mallez S."/>
            <person name="Zhang Y."/>
            <person name="Obille A."/>
            <person name="Becker A."/>
            <person name="Abrahante J.E."/>
            <person name="Garbe J."/>
            <person name="Badalamenti J.P."/>
            <person name="Herman A."/>
            <person name="Mangelson H."/>
            <person name="Liachko I."/>
            <person name="Sullivan S."/>
            <person name="Sone E.D."/>
            <person name="Koren S."/>
            <person name="Silverstein K.A.T."/>
            <person name="Beckman K.B."/>
            <person name="Gohl D.M."/>
        </authorList>
    </citation>
    <scope>NUCLEOTIDE SEQUENCE</scope>
    <source>
        <strain evidence="1">Duluth1</strain>
        <tissue evidence="1">Whole animal</tissue>
    </source>
</reference>
<keyword evidence="2" id="KW-1185">Reference proteome</keyword>
<comment type="caution">
    <text evidence="1">The sequence shown here is derived from an EMBL/GenBank/DDBJ whole genome shotgun (WGS) entry which is preliminary data.</text>
</comment>
<evidence type="ECO:0000313" key="2">
    <source>
        <dbReference type="Proteomes" id="UP000828390"/>
    </source>
</evidence>
<evidence type="ECO:0000313" key="1">
    <source>
        <dbReference type="EMBL" id="KAH3716454.1"/>
    </source>
</evidence>
<dbReference type="AlphaFoldDB" id="A0A9D4C3H1"/>
<dbReference type="EMBL" id="JAIWYP010000013">
    <property type="protein sequence ID" value="KAH3716454.1"/>
    <property type="molecule type" value="Genomic_DNA"/>
</dbReference>
<accession>A0A9D4C3H1</accession>
<sequence>MVTTNQTHMLPGTGIEPGRLGEKRLYQPLRWPEAILNIPSDFMTNALTSYVVGPEIEPGIHGLRNYVGD</sequence>
<dbReference type="Proteomes" id="UP000828390">
    <property type="component" value="Unassembled WGS sequence"/>
</dbReference>
<protein>
    <submittedName>
        <fullName evidence="1">Uncharacterized protein</fullName>
    </submittedName>
</protein>
<organism evidence="1 2">
    <name type="scientific">Dreissena polymorpha</name>
    <name type="common">Zebra mussel</name>
    <name type="synonym">Mytilus polymorpha</name>
    <dbReference type="NCBI Taxonomy" id="45954"/>
    <lineage>
        <taxon>Eukaryota</taxon>
        <taxon>Metazoa</taxon>
        <taxon>Spiralia</taxon>
        <taxon>Lophotrochozoa</taxon>
        <taxon>Mollusca</taxon>
        <taxon>Bivalvia</taxon>
        <taxon>Autobranchia</taxon>
        <taxon>Heteroconchia</taxon>
        <taxon>Euheterodonta</taxon>
        <taxon>Imparidentia</taxon>
        <taxon>Neoheterodontei</taxon>
        <taxon>Myida</taxon>
        <taxon>Dreissenoidea</taxon>
        <taxon>Dreissenidae</taxon>
        <taxon>Dreissena</taxon>
    </lineage>
</organism>
<gene>
    <name evidence="1" type="ORF">DPMN_059177</name>
</gene>